<dbReference type="GO" id="GO:0016787">
    <property type="term" value="F:hydrolase activity"/>
    <property type="evidence" value="ECO:0007669"/>
    <property type="project" value="UniProtKB-KW"/>
</dbReference>
<reference evidence="3" key="1">
    <citation type="submission" date="2019-08" db="EMBL/GenBank/DDBJ databases">
        <authorList>
            <person name="Kucharzyk K."/>
            <person name="Murdoch R.W."/>
            <person name="Higgins S."/>
            <person name="Loffler F."/>
        </authorList>
    </citation>
    <scope>NUCLEOTIDE SEQUENCE</scope>
</reference>
<dbReference type="AlphaFoldDB" id="A0A645FTA3"/>
<feature type="domain" description="Stage IV sporulation protein A middle" evidence="2">
    <location>
        <begin position="67"/>
        <end position="231"/>
    </location>
</feature>
<dbReference type="EC" id="3.6.1.3" evidence="3"/>
<organism evidence="3">
    <name type="scientific">bioreactor metagenome</name>
    <dbReference type="NCBI Taxonomy" id="1076179"/>
    <lineage>
        <taxon>unclassified sequences</taxon>
        <taxon>metagenomes</taxon>
        <taxon>ecological metagenomes</taxon>
    </lineage>
</organism>
<dbReference type="InterPro" id="IPR046841">
    <property type="entry name" value="SpoIVA_middle"/>
</dbReference>
<comment type="caution">
    <text evidence="3">The sequence shown here is derived from an EMBL/GenBank/DDBJ whole genome shotgun (WGS) entry which is preliminary data.</text>
</comment>
<evidence type="ECO:0000259" key="1">
    <source>
        <dbReference type="Pfam" id="PF09547"/>
    </source>
</evidence>
<proteinExistence type="predicted"/>
<keyword evidence="3" id="KW-0378">Hydrolase</keyword>
<accession>A0A645FTA3</accession>
<dbReference type="Pfam" id="PF09547">
    <property type="entry name" value="SpoIVA_ATPase"/>
    <property type="match status" value="1"/>
</dbReference>
<gene>
    <name evidence="3" type="primary">spoIVA_15</name>
    <name evidence="3" type="ORF">SDC9_165042</name>
</gene>
<dbReference type="EMBL" id="VSSQ01064869">
    <property type="protein sequence ID" value="MPN17687.1"/>
    <property type="molecule type" value="Genomic_DNA"/>
</dbReference>
<feature type="domain" description="Stage IV sporulation protein A ATPase" evidence="1">
    <location>
        <begin position="2"/>
        <end position="65"/>
    </location>
</feature>
<evidence type="ECO:0000259" key="2">
    <source>
        <dbReference type="Pfam" id="PF20438"/>
    </source>
</evidence>
<dbReference type="Pfam" id="PF20438">
    <property type="entry name" value="SpoIVA_middle"/>
    <property type="match status" value="1"/>
</dbReference>
<protein>
    <submittedName>
        <fullName evidence="3">Stage IV sporulation protein A</fullName>
        <ecNumber evidence="3">3.6.1.3</ecNumber>
    </submittedName>
</protein>
<sequence>MVKELKEINKPFIIVLNSVSPSSTPVQQMRFELEQKYNVPVMAVNCLQLNQSDIFSIIETVLFEFGIQEIKISLPGYTSSLGNDHWLKKELYAVILDSTKNISKIREINNAADNIAKCEYIDNASIQSTNLGNGKIVIDIKMKDNIYYKILSEAANTEIASDAQLMKYVTDLSAMQKEYNKVAYALEEVKSKGYGIVTPNIDELVLEEPQIVKHGGRFGVKLRASAPSIHVA</sequence>
<name>A0A645FTA3_9ZZZZ</name>
<evidence type="ECO:0000313" key="3">
    <source>
        <dbReference type="EMBL" id="MPN17687.1"/>
    </source>
</evidence>
<dbReference type="InterPro" id="IPR046842">
    <property type="entry name" value="SpoIVA_ATPase"/>
</dbReference>